<dbReference type="Gene3D" id="1.10.1670.40">
    <property type="match status" value="1"/>
</dbReference>
<dbReference type="AlphaFoldDB" id="C6CD76"/>
<dbReference type="FunFam" id="1.10.340.30:FF:000004">
    <property type="entry name" value="DNA-3-methyladenine glycosylase II"/>
    <property type="match status" value="1"/>
</dbReference>
<evidence type="ECO:0000256" key="1">
    <source>
        <dbReference type="ARBA" id="ARBA00000086"/>
    </source>
</evidence>
<dbReference type="SMART" id="SM00478">
    <property type="entry name" value="ENDO3c"/>
    <property type="match status" value="1"/>
</dbReference>
<sequence>MTTCHAPFDENLARSHLAAIDDRWERLIAGVGHIRFASRPGQQPYEALIRAVASQQLSNRAAAAIIAKLQKQFAMEETGFPSPSQLAECPPEHLRQCGFSSRKIDTVQAIARGAISGLVPDRASAALMEDDTLITQLCTLHGIGRWTVEMLLINTLERMDIMPVDDLGIRQGFRYLYQLPSDPSRKEMLALSAPCQPYRTLAAWYLWRIPHMPDYAEFRASLRGA</sequence>
<evidence type="ECO:0000313" key="7">
    <source>
        <dbReference type="EMBL" id="ACS86947.1"/>
    </source>
</evidence>
<evidence type="ECO:0000256" key="3">
    <source>
        <dbReference type="ARBA" id="ARBA00012000"/>
    </source>
</evidence>
<evidence type="ECO:0000256" key="4">
    <source>
        <dbReference type="ARBA" id="ARBA00022763"/>
    </source>
</evidence>
<dbReference type="EC" id="3.2.2.21" evidence="3"/>
<dbReference type="InterPro" id="IPR000035">
    <property type="entry name" value="Alkylbase_DNA_glycsylse_CS"/>
</dbReference>
<comment type="catalytic activity">
    <reaction evidence="1">
        <text>Hydrolysis of alkylated DNA, releasing 3-methyladenine, 3-methylguanine, 7-methylguanine and 7-methyladenine.</text>
        <dbReference type="EC" id="3.2.2.21"/>
    </reaction>
</comment>
<dbReference type="STRING" id="579405.Dd703_3183"/>
<keyword evidence="7" id="KW-0326">Glycosidase</keyword>
<dbReference type="GO" id="GO:0032993">
    <property type="term" value="C:protein-DNA complex"/>
    <property type="evidence" value="ECO:0007669"/>
    <property type="project" value="TreeGrafter"/>
</dbReference>
<dbReference type="Gene3D" id="1.10.340.30">
    <property type="entry name" value="Hypothetical protein, domain 2"/>
    <property type="match status" value="1"/>
</dbReference>
<gene>
    <name evidence="7" type="ordered locus">Dd703_3183</name>
</gene>
<dbReference type="SUPFAM" id="SSF48150">
    <property type="entry name" value="DNA-glycosylase"/>
    <property type="match status" value="1"/>
</dbReference>
<evidence type="ECO:0000256" key="5">
    <source>
        <dbReference type="ARBA" id="ARBA00023204"/>
    </source>
</evidence>
<evidence type="ECO:0000313" key="8">
    <source>
        <dbReference type="Proteomes" id="UP000002734"/>
    </source>
</evidence>
<reference evidence="7" key="1">
    <citation type="submission" date="2009-06" db="EMBL/GenBank/DDBJ databases">
        <title>Complete sequence of Dickeya dadantii Ech703.</title>
        <authorList>
            <consortium name="US DOE Joint Genome Institute"/>
            <person name="Lucas S."/>
            <person name="Copeland A."/>
            <person name="Lapidus A."/>
            <person name="Glavina del Rio T."/>
            <person name="Dalin E."/>
            <person name="Tice H."/>
            <person name="Bruce D."/>
            <person name="Goodwin L."/>
            <person name="Pitluck S."/>
            <person name="Chertkov O."/>
            <person name="Brettin T."/>
            <person name="Detter J.C."/>
            <person name="Han C."/>
            <person name="Larimer F."/>
            <person name="Land M."/>
            <person name="Hauser L."/>
            <person name="Kyrpides N."/>
            <person name="Mikhailova N."/>
            <person name="Balakrishnan V."/>
            <person name="Glasner J."/>
            <person name="Perna N.T."/>
        </authorList>
    </citation>
    <scope>NUCLEOTIDE SEQUENCE [LARGE SCALE GENOMIC DNA]</scope>
    <source>
        <strain evidence="7">Ech703</strain>
    </source>
</reference>
<dbReference type="GO" id="GO:0032131">
    <property type="term" value="F:alkylated DNA binding"/>
    <property type="evidence" value="ECO:0007669"/>
    <property type="project" value="TreeGrafter"/>
</dbReference>
<organism evidence="7 8">
    <name type="scientific">Musicola paradisiaca (strain Ech703)</name>
    <name type="common">Dickeya paradisiaca</name>
    <name type="synonym">Dickeya dadantii</name>
    <dbReference type="NCBI Taxonomy" id="579405"/>
    <lineage>
        <taxon>Bacteria</taxon>
        <taxon>Pseudomonadati</taxon>
        <taxon>Pseudomonadota</taxon>
        <taxon>Gammaproteobacteria</taxon>
        <taxon>Enterobacterales</taxon>
        <taxon>Pectobacteriaceae</taxon>
        <taxon>Musicola</taxon>
    </lineage>
</organism>
<dbReference type="PANTHER" id="PTHR43003:SF5">
    <property type="entry name" value="DNA-3-METHYLADENINE GLYCOSYLASE"/>
    <property type="match status" value="1"/>
</dbReference>
<dbReference type="PANTHER" id="PTHR43003">
    <property type="entry name" value="DNA-3-METHYLADENINE GLYCOSYLASE"/>
    <property type="match status" value="1"/>
</dbReference>
<accession>C6CD76</accession>
<feature type="domain" description="HhH-GPD" evidence="6">
    <location>
        <begin position="53"/>
        <end position="211"/>
    </location>
</feature>
<comment type="similarity">
    <text evidence="2">Belongs to the alkylbase DNA glycosidase AlkA family.</text>
</comment>
<proteinExistence type="inferred from homology"/>
<keyword evidence="5" id="KW-0234">DNA repair</keyword>
<dbReference type="CDD" id="cd00056">
    <property type="entry name" value="ENDO3c"/>
    <property type="match status" value="1"/>
</dbReference>
<dbReference type="eggNOG" id="COG0122">
    <property type="taxonomic scope" value="Bacteria"/>
</dbReference>
<protein>
    <recommendedName>
        <fullName evidence="3">DNA-3-methyladenine glycosylase II</fullName>
        <ecNumber evidence="3">3.2.2.21</ecNumber>
    </recommendedName>
</protein>
<dbReference type="InterPro" id="IPR003265">
    <property type="entry name" value="HhH-GPD_domain"/>
</dbReference>
<dbReference type="InterPro" id="IPR011257">
    <property type="entry name" value="DNA_glycosylase"/>
</dbReference>
<evidence type="ECO:0000259" key="6">
    <source>
        <dbReference type="SMART" id="SM00478"/>
    </source>
</evidence>
<dbReference type="GO" id="GO:0006285">
    <property type="term" value="P:base-excision repair, AP site formation"/>
    <property type="evidence" value="ECO:0007669"/>
    <property type="project" value="TreeGrafter"/>
</dbReference>
<dbReference type="GO" id="GO:0043916">
    <property type="term" value="F:DNA-7-methylguanine glycosylase activity"/>
    <property type="evidence" value="ECO:0007669"/>
    <property type="project" value="TreeGrafter"/>
</dbReference>
<dbReference type="Pfam" id="PF00730">
    <property type="entry name" value="HhH-GPD"/>
    <property type="match status" value="1"/>
</dbReference>
<keyword evidence="4" id="KW-0227">DNA damage</keyword>
<dbReference type="EMBL" id="CP001654">
    <property type="protein sequence ID" value="ACS86947.1"/>
    <property type="molecule type" value="Genomic_DNA"/>
</dbReference>
<dbReference type="PROSITE" id="PS00516">
    <property type="entry name" value="ALKYLBASE_DNA_GLYCOS"/>
    <property type="match status" value="1"/>
</dbReference>
<dbReference type="GO" id="GO:0006307">
    <property type="term" value="P:DNA alkylation repair"/>
    <property type="evidence" value="ECO:0007669"/>
    <property type="project" value="TreeGrafter"/>
</dbReference>
<dbReference type="KEGG" id="dda:Dd703_3183"/>
<keyword evidence="7" id="KW-0378">Hydrolase</keyword>
<dbReference type="HOGENOM" id="CLU_000445_72_5_6"/>
<name>C6CD76_MUSP7</name>
<dbReference type="InterPro" id="IPR051912">
    <property type="entry name" value="Alkylbase_DNA_Glycosylase/TA"/>
</dbReference>
<dbReference type="GO" id="GO:0008725">
    <property type="term" value="F:DNA-3-methyladenine glycosylase activity"/>
    <property type="evidence" value="ECO:0007669"/>
    <property type="project" value="TreeGrafter"/>
</dbReference>
<dbReference type="Proteomes" id="UP000002734">
    <property type="component" value="Chromosome"/>
</dbReference>
<dbReference type="RefSeq" id="WP_015854847.1">
    <property type="nucleotide sequence ID" value="NC_012880.1"/>
</dbReference>
<keyword evidence="8" id="KW-1185">Reference proteome</keyword>
<evidence type="ECO:0000256" key="2">
    <source>
        <dbReference type="ARBA" id="ARBA00010817"/>
    </source>
</evidence>